<dbReference type="SUPFAM" id="SSF53271">
    <property type="entry name" value="PRTase-like"/>
    <property type="match status" value="1"/>
</dbReference>
<reference evidence="1 2" key="1">
    <citation type="submission" date="2015-11" db="EMBL/GenBank/DDBJ databases">
        <authorList>
            <person name="Lin W."/>
        </authorList>
    </citation>
    <scope>NUCLEOTIDE SEQUENCE [LARGE SCALE GENOMIC DNA]</scope>
    <source>
        <strain evidence="1 2">HCH-1</strain>
    </source>
</reference>
<dbReference type="EMBL" id="LNQR01000122">
    <property type="protein sequence ID" value="KWT77378.1"/>
    <property type="molecule type" value="Genomic_DNA"/>
</dbReference>
<accession>A0ABR5SBG8</accession>
<dbReference type="RefSeq" id="WP_085053631.1">
    <property type="nucleotide sequence ID" value="NZ_LNQR01000122.1"/>
</dbReference>
<proteinExistence type="predicted"/>
<dbReference type="InterPro" id="IPR029057">
    <property type="entry name" value="PRTase-like"/>
</dbReference>
<organism evidence="1 2">
    <name type="scientific">Candidatus Magnetominusculus xianensis</name>
    <dbReference type="NCBI Taxonomy" id="1748249"/>
    <lineage>
        <taxon>Bacteria</taxon>
        <taxon>Pseudomonadati</taxon>
        <taxon>Nitrospirota</taxon>
        <taxon>Nitrospiria</taxon>
        <taxon>Nitrospirales</taxon>
        <taxon>Nitrospiraceae</taxon>
        <taxon>Candidatus Magnetominusculus</taxon>
    </lineage>
</organism>
<evidence type="ECO:0000313" key="1">
    <source>
        <dbReference type="EMBL" id="KWT77378.1"/>
    </source>
</evidence>
<comment type="caution">
    <text evidence="1">The sequence shown here is derived from an EMBL/GenBank/DDBJ whole genome shotgun (WGS) entry which is preliminary data.</text>
</comment>
<protein>
    <submittedName>
        <fullName evidence="1">Conjugal transfer protein TraN</fullName>
    </submittedName>
</protein>
<evidence type="ECO:0000313" key="2">
    <source>
        <dbReference type="Proteomes" id="UP000060487"/>
    </source>
</evidence>
<gene>
    <name evidence="1" type="ORF">ASN18_3021</name>
</gene>
<keyword evidence="2" id="KW-1185">Reference proteome</keyword>
<sequence>MAVALLRAQIGERKPLLIAVGAIEQEGFNAIPSVMAQKIAFRLNLDVEDSSIVQSNRVGHTRARAAHRMVTPAIFTGKVHKEADYVIIDDHVGLGGTIANLRGFIEDNGGHVIAISTLTESRDSRKLALRPETLEALERKYGQELDEFWRGSFGHGIATLTEAEGGNLLRQSSFDVIRTRLAKAADEARGRGFPAVEINRGEAGQSIVLTL</sequence>
<name>A0ABR5SBG8_9BACT</name>
<dbReference type="Proteomes" id="UP000060487">
    <property type="component" value="Unassembled WGS sequence"/>
</dbReference>